<sequence>MCVIVPLVFIQVREGYHPEQIPLWLHEIVNSPIGQITTAPMYCTRGYIFHTYKHGMKKSTANYGIHVPGETEFYGVLQEIIEVTYPGIINLKCIMFKCDWYDPTPGRGVRRNETVGVTDVNAGRKFSKFEPFILASQAEQVCFIPYPRVRQRRETWLSVIKVNPRGYVFGLDDEVAMQHDRVAEVSNPIESTENIIHVDPENREVEDVVDDTSEDGEADEFEESATDEDEREHSENSYVSENDDENDDENDFV</sequence>
<evidence type="ECO:0000259" key="2">
    <source>
        <dbReference type="Pfam" id="PF13952"/>
    </source>
</evidence>
<dbReference type="Pfam" id="PF13952">
    <property type="entry name" value="DUF4216"/>
    <property type="match status" value="1"/>
</dbReference>
<dbReference type="PANTHER" id="PTHR48258">
    <property type="entry name" value="DUF4218 DOMAIN-CONTAINING PROTEIN-RELATED"/>
    <property type="match status" value="1"/>
</dbReference>
<feature type="domain" description="DUF4216" evidence="2">
    <location>
        <begin position="81"/>
        <end position="156"/>
    </location>
</feature>
<dbReference type="InterPro" id="IPR025312">
    <property type="entry name" value="DUF4216"/>
</dbReference>
<gene>
    <name evidence="3" type="ORF">LC_TR2650_c13_g1_i1_g.9449</name>
</gene>
<feature type="region of interest" description="Disordered" evidence="1">
    <location>
        <begin position="202"/>
        <end position="253"/>
    </location>
</feature>
<feature type="compositionally biased region" description="Acidic residues" evidence="1">
    <location>
        <begin position="241"/>
        <end position="253"/>
    </location>
</feature>
<feature type="compositionally biased region" description="Acidic residues" evidence="1">
    <location>
        <begin position="207"/>
        <end position="230"/>
    </location>
</feature>
<protein>
    <recommendedName>
        <fullName evidence="2">DUF4216 domain-containing protein</fullName>
    </recommendedName>
</protein>
<reference evidence="3" key="1">
    <citation type="submission" date="2016-07" db="EMBL/GenBank/DDBJ databases">
        <title>De novo transcriptome assembly of four accessions of the metal hyperaccumulator plant Noccaea caerulescens.</title>
        <authorList>
            <person name="Blande D."/>
            <person name="Halimaa P."/>
            <person name="Tervahauta A.I."/>
            <person name="Aarts M.G."/>
            <person name="Karenlampi S.O."/>
        </authorList>
    </citation>
    <scope>NUCLEOTIDE SEQUENCE</scope>
</reference>
<evidence type="ECO:0000313" key="3">
    <source>
        <dbReference type="EMBL" id="JAU39970.1"/>
    </source>
</evidence>
<name>A0A1J3F751_NOCCA</name>
<organism evidence="3">
    <name type="scientific">Noccaea caerulescens</name>
    <name type="common">Alpine penny-cress</name>
    <name type="synonym">Thlaspi caerulescens</name>
    <dbReference type="NCBI Taxonomy" id="107243"/>
    <lineage>
        <taxon>Eukaryota</taxon>
        <taxon>Viridiplantae</taxon>
        <taxon>Streptophyta</taxon>
        <taxon>Embryophyta</taxon>
        <taxon>Tracheophyta</taxon>
        <taxon>Spermatophyta</taxon>
        <taxon>Magnoliopsida</taxon>
        <taxon>eudicotyledons</taxon>
        <taxon>Gunneridae</taxon>
        <taxon>Pentapetalae</taxon>
        <taxon>rosids</taxon>
        <taxon>malvids</taxon>
        <taxon>Brassicales</taxon>
        <taxon>Brassicaceae</taxon>
        <taxon>Coluteocarpeae</taxon>
        <taxon>Noccaea</taxon>
    </lineage>
</organism>
<dbReference type="PANTHER" id="PTHR48258:SF4">
    <property type="entry name" value="DUF4216 DOMAIN-CONTAINING PROTEIN"/>
    <property type="match status" value="1"/>
</dbReference>
<accession>A0A1J3F751</accession>
<evidence type="ECO:0000256" key="1">
    <source>
        <dbReference type="SAM" id="MobiDB-lite"/>
    </source>
</evidence>
<proteinExistence type="predicted"/>
<dbReference type="AlphaFoldDB" id="A0A1J3F751"/>
<dbReference type="EMBL" id="GEVK01012862">
    <property type="protein sequence ID" value="JAU39970.1"/>
    <property type="molecule type" value="Transcribed_RNA"/>
</dbReference>